<accession>A0A1D1VBG0</accession>
<evidence type="ECO:0000256" key="1">
    <source>
        <dbReference type="SAM" id="MobiDB-lite"/>
    </source>
</evidence>
<evidence type="ECO:0008006" key="4">
    <source>
        <dbReference type="Google" id="ProtNLM"/>
    </source>
</evidence>
<dbReference type="PANTHER" id="PTHR13507:SF0">
    <property type="entry name" value="PRKR-INTERACTING PROTEIN 1"/>
    <property type="match status" value="1"/>
</dbReference>
<dbReference type="STRING" id="947166.A0A1D1VBG0"/>
<dbReference type="Proteomes" id="UP000186922">
    <property type="component" value="Unassembled WGS sequence"/>
</dbReference>
<feature type="compositionally biased region" description="Basic and acidic residues" evidence="1">
    <location>
        <begin position="97"/>
        <end position="122"/>
    </location>
</feature>
<feature type="region of interest" description="Disordered" evidence="1">
    <location>
        <begin position="1"/>
        <end position="62"/>
    </location>
</feature>
<evidence type="ECO:0000313" key="2">
    <source>
        <dbReference type="EMBL" id="GAU98979.1"/>
    </source>
</evidence>
<keyword evidence="3" id="KW-1185">Reference proteome</keyword>
<feature type="compositionally biased region" description="Basic residues" evidence="1">
    <location>
        <begin position="123"/>
        <end position="142"/>
    </location>
</feature>
<feature type="compositionally biased region" description="Basic and acidic residues" evidence="1">
    <location>
        <begin position="42"/>
        <end position="54"/>
    </location>
</feature>
<evidence type="ECO:0000313" key="3">
    <source>
        <dbReference type="Proteomes" id="UP000186922"/>
    </source>
</evidence>
<dbReference type="Pfam" id="PF06658">
    <property type="entry name" value="DUF1168"/>
    <property type="match status" value="1"/>
</dbReference>
<dbReference type="GO" id="GO:0019901">
    <property type="term" value="F:protein kinase binding"/>
    <property type="evidence" value="ECO:0007669"/>
    <property type="project" value="TreeGrafter"/>
</dbReference>
<feature type="compositionally biased region" description="Polar residues" evidence="1">
    <location>
        <begin position="167"/>
        <end position="180"/>
    </location>
</feature>
<dbReference type="GO" id="GO:0005730">
    <property type="term" value="C:nucleolus"/>
    <property type="evidence" value="ECO:0007669"/>
    <property type="project" value="TreeGrafter"/>
</dbReference>
<feature type="compositionally biased region" description="Acidic residues" evidence="1">
    <location>
        <begin position="155"/>
        <end position="164"/>
    </location>
</feature>
<dbReference type="GO" id="GO:0003725">
    <property type="term" value="F:double-stranded RNA binding"/>
    <property type="evidence" value="ECO:0007669"/>
    <property type="project" value="InterPro"/>
</dbReference>
<comment type="caution">
    <text evidence="2">The sequence shown here is derived from an EMBL/GenBank/DDBJ whole genome shotgun (WGS) entry which is preliminary data.</text>
</comment>
<feature type="region of interest" description="Disordered" evidence="1">
    <location>
        <begin position="97"/>
        <end position="180"/>
    </location>
</feature>
<organism evidence="2 3">
    <name type="scientific">Ramazzottius varieornatus</name>
    <name type="common">Water bear</name>
    <name type="synonym">Tardigrade</name>
    <dbReference type="NCBI Taxonomy" id="947166"/>
    <lineage>
        <taxon>Eukaryota</taxon>
        <taxon>Metazoa</taxon>
        <taxon>Ecdysozoa</taxon>
        <taxon>Tardigrada</taxon>
        <taxon>Eutardigrada</taxon>
        <taxon>Parachela</taxon>
        <taxon>Hypsibioidea</taxon>
        <taxon>Ramazzottiidae</taxon>
        <taxon>Ramazzottius</taxon>
    </lineage>
</organism>
<dbReference type="OrthoDB" id="10067079at2759"/>
<proteinExistence type="predicted"/>
<reference evidence="2 3" key="1">
    <citation type="journal article" date="2016" name="Nat. Commun.">
        <title>Extremotolerant tardigrade genome and improved radiotolerance of human cultured cells by tardigrade-unique protein.</title>
        <authorList>
            <person name="Hashimoto T."/>
            <person name="Horikawa D.D."/>
            <person name="Saito Y."/>
            <person name="Kuwahara H."/>
            <person name="Kozuka-Hata H."/>
            <person name="Shin-I T."/>
            <person name="Minakuchi Y."/>
            <person name="Ohishi K."/>
            <person name="Motoyama A."/>
            <person name="Aizu T."/>
            <person name="Enomoto A."/>
            <person name="Kondo K."/>
            <person name="Tanaka S."/>
            <person name="Hara Y."/>
            <person name="Koshikawa S."/>
            <person name="Sagara H."/>
            <person name="Miura T."/>
            <person name="Yokobori S."/>
            <person name="Miyagawa K."/>
            <person name="Suzuki Y."/>
            <person name="Kubo T."/>
            <person name="Oyama M."/>
            <person name="Kohara Y."/>
            <person name="Fujiyama A."/>
            <person name="Arakawa K."/>
            <person name="Katayama T."/>
            <person name="Toyoda A."/>
            <person name="Kunieda T."/>
        </authorList>
    </citation>
    <scope>NUCLEOTIDE SEQUENCE [LARGE SCALE GENOMIC DNA]</scope>
    <source>
        <strain evidence="2 3">YOKOZUNA-1</strain>
    </source>
</reference>
<dbReference type="GO" id="GO:0004860">
    <property type="term" value="F:protein kinase inhibitor activity"/>
    <property type="evidence" value="ECO:0007669"/>
    <property type="project" value="TreeGrafter"/>
</dbReference>
<sequence length="180" mass="20081">MSARGSSPDDEEEISASVGIHGNKATEVQRLRLERLMANPEKPAHIPDRPKDRAPPPPAEYVRFYMGSSAGAGSGEFHIYRNLRRKEQNRMKYIEEQAKKDEAQTEFEKKAAEQQRLEDLKSAKSRAKRLKKKAKQQAKRSKGSCGSPAAKEPESDSSDIEDEEKSVPNQLSQGVSGESK</sequence>
<protein>
    <recommendedName>
        <fullName evidence="4">PRKR-interacting protein 1 homolog</fullName>
    </recommendedName>
</protein>
<dbReference type="AlphaFoldDB" id="A0A1D1VBG0"/>
<name>A0A1D1VBG0_RAMVA</name>
<dbReference type="InterPro" id="IPR009548">
    <property type="entry name" value="Prkrip1"/>
</dbReference>
<dbReference type="PANTHER" id="PTHR13507">
    <property type="entry name" value="PRKR-INTERACTING PROTEIN 1"/>
    <property type="match status" value="1"/>
</dbReference>
<dbReference type="EMBL" id="BDGG01000005">
    <property type="protein sequence ID" value="GAU98979.1"/>
    <property type="molecule type" value="Genomic_DNA"/>
</dbReference>
<gene>
    <name evidence="2" type="primary">RvY_10045-1</name>
    <name evidence="2" type="synonym">RvY_10045.1</name>
    <name evidence="2" type="ORF">RvY_10045</name>
</gene>